<dbReference type="PANTHER" id="PTHR46769">
    <property type="entry name" value="POLYCYSTIC KIDNEY AND HEPATIC DISEASE 1 (AUTOSOMAL RECESSIVE)-LIKE 1"/>
    <property type="match status" value="1"/>
</dbReference>
<dbReference type="Gene3D" id="2.60.40.10">
    <property type="entry name" value="Immunoglobulins"/>
    <property type="match status" value="2"/>
</dbReference>
<evidence type="ECO:0000256" key="1">
    <source>
        <dbReference type="ARBA" id="ARBA00022729"/>
    </source>
</evidence>
<evidence type="ECO:0000313" key="4">
    <source>
        <dbReference type="EMBL" id="AQT69305.1"/>
    </source>
</evidence>
<organism evidence="4 5">
    <name type="scientific">Anaerohalosphaera lusitana</name>
    <dbReference type="NCBI Taxonomy" id="1936003"/>
    <lineage>
        <taxon>Bacteria</taxon>
        <taxon>Pseudomonadati</taxon>
        <taxon>Planctomycetota</taxon>
        <taxon>Phycisphaerae</taxon>
        <taxon>Sedimentisphaerales</taxon>
        <taxon>Anaerohalosphaeraceae</taxon>
        <taxon>Anaerohalosphaera</taxon>
    </lineage>
</organism>
<dbReference type="EMBL" id="CP019791">
    <property type="protein sequence ID" value="AQT69305.1"/>
    <property type="molecule type" value="Genomic_DNA"/>
</dbReference>
<dbReference type="PROSITE" id="PS51820">
    <property type="entry name" value="PA14"/>
    <property type="match status" value="1"/>
</dbReference>
<evidence type="ECO:0000313" key="5">
    <source>
        <dbReference type="Proteomes" id="UP000189674"/>
    </source>
</evidence>
<dbReference type="Gene3D" id="3.40.50.10390">
    <property type="entry name" value="Gingipain r, domain 1"/>
    <property type="match status" value="1"/>
</dbReference>
<dbReference type="STRING" id="1936003.STSP2_02494"/>
<accession>A0A1U9NN92</accession>
<dbReference type="SUPFAM" id="SSF56988">
    <property type="entry name" value="Anthrax protective antigen"/>
    <property type="match status" value="1"/>
</dbReference>
<dbReference type="GO" id="GO:0008234">
    <property type="term" value="F:cysteine-type peptidase activity"/>
    <property type="evidence" value="ECO:0007669"/>
    <property type="project" value="InterPro"/>
</dbReference>
<dbReference type="SUPFAM" id="SSF49899">
    <property type="entry name" value="Concanavalin A-like lectins/glucanases"/>
    <property type="match status" value="1"/>
</dbReference>
<dbReference type="SUPFAM" id="SSF52129">
    <property type="entry name" value="Caspase-like"/>
    <property type="match status" value="1"/>
</dbReference>
<reference evidence="5" key="1">
    <citation type="submission" date="2017-02" db="EMBL/GenBank/DDBJ databases">
        <title>Comparative genomics and description of representatives of a novel lineage of planctomycetes thriving in anoxic sediments.</title>
        <authorList>
            <person name="Spring S."/>
            <person name="Bunk B."/>
            <person name="Sproer C."/>
        </authorList>
    </citation>
    <scope>NUCLEOTIDE SEQUENCE [LARGE SCALE GENOMIC DNA]</scope>
    <source>
        <strain evidence="5">ST-NAGAB-D1</strain>
    </source>
</reference>
<evidence type="ECO:0000259" key="3">
    <source>
        <dbReference type="PROSITE" id="PS51820"/>
    </source>
</evidence>
<feature type="signal peptide" evidence="2">
    <location>
        <begin position="1"/>
        <end position="29"/>
    </location>
</feature>
<dbReference type="RefSeq" id="WP_146662992.1">
    <property type="nucleotide sequence ID" value="NZ_CP019791.1"/>
</dbReference>
<dbReference type="Gene3D" id="1.10.1330.10">
    <property type="entry name" value="Dockerin domain"/>
    <property type="match status" value="1"/>
</dbReference>
<dbReference type="Pfam" id="PF01364">
    <property type="entry name" value="Peptidase_C25"/>
    <property type="match status" value="1"/>
</dbReference>
<dbReference type="InterPro" id="IPR036439">
    <property type="entry name" value="Dockerin_dom_sf"/>
</dbReference>
<dbReference type="InterPro" id="IPR029030">
    <property type="entry name" value="Caspase-like_dom_sf"/>
</dbReference>
<evidence type="ECO:0000256" key="2">
    <source>
        <dbReference type="SAM" id="SignalP"/>
    </source>
</evidence>
<dbReference type="InterPro" id="IPR037524">
    <property type="entry name" value="PA14/GLEYA"/>
</dbReference>
<sequence length="1104" mass="120524" precursor="true">MRTTFKCRNLFTVSLILLIAALLAPASLAAETHKPGYAIITTDYIAQNSAALPDFLAHKSARGFNVILATQSDFGSATGQPAADNIRNFLAANHTAQNITYVLLLGNPHPTSGTIPMKLVQSSVGDSPFPTDTYYADLDGNWPENADGNWEVYPGRIPYYGESSQWYKLADVDHILRKCIAYENAAETEWRNNAFFVIHNYEAGNRQGMEHIKNDYLIPRGMKYRRIYDSPGDELPPAELYVPGTKTEEVITALNSNKFGLAWLSGHSSSYGPNGLLTNTDAIEKLDDDHPTLFWSVACQSGNPSYEHNFGAALLRNGAIGSVAASVSVNGDPRPMFKNIIENRMTQGKAYWQGKPADATVLHDTIAGYNFYGDPSIRIQTGDSYEPYAFMVEPTGASHHVLQQLENFTETQTYTITNNSLAPIDYTLSADSPWLSISNTTGTINPDSSANAYVTITADAAQLPPGDHSTELTFTNTTTGQTETRLVTLRVKPRILTLRYSLDETAGTTASDAIADNHASLQNFTFDTAATAGHIDGALTFDGLDDTLTVNHLDIDNPAVTITAWLKSDGTQNNSAAIISNRTTAGAALHFKYNNQLAYTWNGTNEYWNTGLNVPPDTWTFVALTIEPGRAAVYMYDGQMHSAARYANHATEPFTGTTCIGSDIGRTGTFFDGVLDDLRIYNYALDASAIDAVRRGGRATNPTPANAEQGFPPIKLRWLPSPVASYYHIYLGTSRDAVESATTLSPEYIGRTSVTYRSFDWYPETQYFWRIDTVTPTGTLTGDIWHFTTSNGTGALTREIWTGLPGSSVDDLTSYILYPNIPIRNGAVRTFQAPSNYADSYGQRIHGYIIPPLTGPYTFYIAADDTAQLHLSTDQDPANTSLIAEVTSLTTPENFDDAFEPAQTSDPIHLTAGRRYYISALHKEDTQADHLSVAWKHPDIPRQIIPAEHIMPYLPGFNAAPYFTADPITAAPATEAQPYTASIADTAADDLGPDNLTFTKASGPAWLTVSPAGELTGTPADADTQTNPNTFTIGVTDSIGDYDETTLHIDVAQKYTGEKGIPDLTLFADAWLSNPAQPPADLNNDNKVNLHDLTILTQNWLKTP</sequence>
<dbReference type="InterPro" id="IPR013320">
    <property type="entry name" value="ConA-like_dom_sf"/>
</dbReference>
<dbReference type="Proteomes" id="UP000189674">
    <property type="component" value="Chromosome"/>
</dbReference>
<dbReference type="InterPro" id="IPR052387">
    <property type="entry name" value="Fibrocystin"/>
</dbReference>
<dbReference type="Gene3D" id="2.60.120.200">
    <property type="match status" value="1"/>
</dbReference>
<dbReference type="Gene3D" id="3.40.50.1460">
    <property type="match status" value="1"/>
</dbReference>
<dbReference type="Pfam" id="PF19190">
    <property type="entry name" value="BACON_2"/>
    <property type="match status" value="1"/>
</dbReference>
<keyword evidence="1 2" id="KW-0732">Signal</keyword>
<dbReference type="PANTHER" id="PTHR46769:SF2">
    <property type="entry name" value="FIBROCYSTIN-L ISOFORM 2 PRECURSOR-RELATED"/>
    <property type="match status" value="1"/>
</dbReference>
<name>A0A1U9NN92_9BACT</name>
<dbReference type="SMART" id="SM00758">
    <property type="entry name" value="PA14"/>
    <property type="match status" value="1"/>
</dbReference>
<dbReference type="Gene3D" id="2.60.120.1560">
    <property type="match status" value="1"/>
</dbReference>
<protein>
    <submittedName>
        <fullName evidence="4">PA14 domain protein</fullName>
    </submittedName>
</protein>
<dbReference type="Pfam" id="PF13385">
    <property type="entry name" value="Laminin_G_3"/>
    <property type="match status" value="1"/>
</dbReference>
<dbReference type="OrthoDB" id="222550at2"/>
<feature type="chain" id="PRO_5012956674" evidence="2">
    <location>
        <begin position="30"/>
        <end position="1104"/>
    </location>
</feature>
<dbReference type="InterPro" id="IPR001769">
    <property type="entry name" value="Gingipain"/>
</dbReference>
<dbReference type="InterPro" id="IPR011658">
    <property type="entry name" value="PA14_dom"/>
</dbReference>
<proteinExistence type="predicted"/>
<dbReference type="GO" id="GO:0000272">
    <property type="term" value="P:polysaccharide catabolic process"/>
    <property type="evidence" value="ECO:0007669"/>
    <property type="project" value="InterPro"/>
</dbReference>
<dbReference type="KEGG" id="alus:STSP2_02494"/>
<dbReference type="Pfam" id="PF07691">
    <property type="entry name" value="PA14"/>
    <property type="match status" value="1"/>
</dbReference>
<keyword evidence="5" id="KW-1185">Reference proteome</keyword>
<dbReference type="InterPro" id="IPR013783">
    <property type="entry name" value="Ig-like_fold"/>
</dbReference>
<gene>
    <name evidence="4" type="ORF">STSP2_02494</name>
</gene>
<dbReference type="InterPro" id="IPR029031">
    <property type="entry name" value="Gingipain_N_sf"/>
</dbReference>
<dbReference type="GO" id="GO:0006508">
    <property type="term" value="P:proteolysis"/>
    <property type="evidence" value="ECO:0007669"/>
    <property type="project" value="InterPro"/>
</dbReference>
<feature type="domain" description="PA14" evidence="3">
    <location>
        <begin position="791"/>
        <end position="949"/>
    </location>
</feature>
<dbReference type="InterPro" id="IPR024361">
    <property type="entry name" value="BACON"/>
</dbReference>
<dbReference type="AlphaFoldDB" id="A0A1U9NN92"/>